<reference evidence="2 3" key="1">
    <citation type="submission" date="2017-11" db="EMBL/GenBank/DDBJ databases">
        <title>De-novo sequencing of pomegranate (Punica granatum L.) genome.</title>
        <authorList>
            <person name="Akparov Z."/>
            <person name="Amiraslanov A."/>
            <person name="Hajiyeva S."/>
            <person name="Abbasov M."/>
            <person name="Kaur K."/>
            <person name="Hamwieh A."/>
            <person name="Solovyev V."/>
            <person name="Salamov A."/>
            <person name="Braich B."/>
            <person name="Kosarev P."/>
            <person name="Mahmoud A."/>
            <person name="Hajiyev E."/>
            <person name="Babayeva S."/>
            <person name="Izzatullayeva V."/>
            <person name="Mammadov A."/>
            <person name="Mammadov A."/>
            <person name="Sharifova S."/>
            <person name="Ojaghi J."/>
            <person name="Eynullazada K."/>
            <person name="Bayramov B."/>
            <person name="Abdulazimova A."/>
            <person name="Shahmuradov I."/>
        </authorList>
    </citation>
    <scope>NUCLEOTIDE SEQUENCE [LARGE SCALE GENOMIC DNA]</scope>
    <source>
        <strain evidence="3">cv. AG2017</strain>
        <tissue evidence="2">Leaf</tissue>
    </source>
</reference>
<gene>
    <name evidence="2" type="ORF">CRG98_029754</name>
</gene>
<sequence length="118" mass="13444">MALYFSLWRGVSCNSSSTFSPHRGSLGHREPTPSQGLSKQLSTLTHAPRRRYNLPILRGWLESESRRPSWLKRAIGPLAHIPREAAESSFGFLELMTASSFSIFIVSHVYTFFRFSQQ</sequence>
<proteinExistence type="predicted"/>
<dbReference type="Proteomes" id="UP000233551">
    <property type="component" value="Unassembled WGS sequence"/>
</dbReference>
<evidence type="ECO:0000256" key="1">
    <source>
        <dbReference type="SAM" id="MobiDB-lite"/>
    </source>
</evidence>
<organism evidence="2 3">
    <name type="scientific">Punica granatum</name>
    <name type="common">Pomegranate</name>
    <dbReference type="NCBI Taxonomy" id="22663"/>
    <lineage>
        <taxon>Eukaryota</taxon>
        <taxon>Viridiplantae</taxon>
        <taxon>Streptophyta</taxon>
        <taxon>Embryophyta</taxon>
        <taxon>Tracheophyta</taxon>
        <taxon>Spermatophyta</taxon>
        <taxon>Magnoliopsida</taxon>
        <taxon>eudicotyledons</taxon>
        <taxon>Gunneridae</taxon>
        <taxon>Pentapetalae</taxon>
        <taxon>rosids</taxon>
        <taxon>malvids</taxon>
        <taxon>Myrtales</taxon>
        <taxon>Lythraceae</taxon>
        <taxon>Punica</taxon>
    </lineage>
</organism>
<dbReference type="AlphaFoldDB" id="A0A2I0J1F3"/>
<feature type="region of interest" description="Disordered" evidence="1">
    <location>
        <begin position="15"/>
        <end position="40"/>
    </location>
</feature>
<accession>A0A2I0J1F3</accession>
<evidence type="ECO:0000313" key="2">
    <source>
        <dbReference type="EMBL" id="PKI49843.1"/>
    </source>
</evidence>
<comment type="caution">
    <text evidence="2">The sequence shown here is derived from an EMBL/GenBank/DDBJ whole genome shotgun (WGS) entry which is preliminary data.</text>
</comment>
<name>A0A2I0J1F3_PUNGR</name>
<keyword evidence="3" id="KW-1185">Reference proteome</keyword>
<evidence type="ECO:0000313" key="3">
    <source>
        <dbReference type="Proteomes" id="UP000233551"/>
    </source>
</evidence>
<protein>
    <submittedName>
        <fullName evidence="2">Uncharacterized protein</fullName>
    </submittedName>
</protein>
<dbReference type="EMBL" id="PGOL01002186">
    <property type="protein sequence ID" value="PKI49843.1"/>
    <property type="molecule type" value="Genomic_DNA"/>
</dbReference>